<evidence type="ECO:0000313" key="8">
    <source>
        <dbReference type="EMBL" id="KKN18422.1"/>
    </source>
</evidence>
<feature type="domain" description="PurM-like N-terminal" evidence="6">
    <location>
        <begin position="11"/>
        <end position="119"/>
    </location>
</feature>
<dbReference type="InterPro" id="IPR036921">
    <property type="entry name" value="PurM-like_N_sf"/>
</dbReference>
<dbReference type="GO" id="GO:0004756">
    <property type="term" value="F:selenide, water dikinase activity"/>
    <property type="evidence" value="ECO:0007669"/>
    <property type="project" value="TreeGrafter"/>
</dbReference>
<protein>
    <submittedName>
        <fullName evidence="8">Uncharacterized protein</fullName>
    </submittedName>
</protein>
<dbReference type="PANTHER" id="PTHR10256">
    <property type="entry name" value="SELENIDE, WATER DIKINASE"/>
    <property type="match status" value="1"/>
</dbReference>
<gene>
    <name evidence="8" type="ORF">LCGC14_0955880</name>
</gene>
<keyword evidence="5" id="KW-0711">Selenium</keyword>
<dbReference type="Gene3D" id="3.30.1330.10">
    <property type="entry name" value="PurM-like, N-terminal domain"/>
    <property type="match status" value="1"/>
</dbReference>
<evidence type="ECO:0000256" key="4">
    <source>
        <dbReference type="ARBA" id="ARBA00022840"/>
    </source>
</evidence>
<evidence type="ECO:0000259" key="6">
    <source>
        <dbReference type="Pfam" id="PF00586"/>
    </source>
</evidence>
<dbReference type="InterPro" id="IPR036676">
    <property type="entry name" value="PurM-like_C_sf"/>
</dbReference>
<dbReference type="GO" id="GO:0016260">
    <property type="term" value="P:selenocysteine biosynthetic process"/>
    <property type="evidence" value="ECO:0007669"/>
    <property type="project" value="TreeGrafter"/>
</dbReference>
<comment type="caution">
    <text evidence="8">The sequence shown here is derived from an EMBL/GenBank/DDBJ whole genome shotgun (WGS) entry which is preliminary data.</text>
</comment>
<dbReference type="GO" id="GO:0005524">
    <property type="term" value="F:ATP binding"/>
    <property type="evidence" value="ECO:0007669"/>
    <property type="project" value="UniProtKB-KW"/>
</dbReference>
<dbReference type="Pfam" id="PF02769">
    <property type="entry name" value="AIRS_C"/>
    <property type="match status" value="1"/>
</dbReference>
<dbReference type="AlphaFoldDB" id="A0A0F9P229"/>
<keyword evidence="1" id="KW-0808">Transferase</keyword>
<dbReference type="Pfam" id="PF00586">
    <property type="entry name" value="AIRS"/>
    <property type="match status" value="1"/>
</dbReference>
<dbReference type="InterPro" id="IPR004536">
    <property type="entry name" value="SPS/SelD"/>
</dbReference>
<dbReference type="InterPro" id="IPR010918">
    <property type="entry name" value="PurM-like_C_dom"/>
</dbReference>
<evidence type="ECO:0000256" key="2">
    <source>
        <dbReference type="ARBA" id="ARBA00022741"/>
    </source>
</evidence>
<dbReference type="PANTHER" id="PTHR10256:SF0">
    <property type="entry name" value="INACTIVE SELENIDE, WATER DIKINASE-LIKE PROTEIN-RELATED"/>
    <property type="match status" value="1"/>
</dbReference>
<feature type="domain" description="PurM-like C-terminal" evidence="7">
    <location>
        <begin position="132"/>
        <end position="293"/>
    </location>
</feature>
<evidence type="ECO:0000256" key="3">
    <source>
        <dbReference type="ARBA" id="ARBA00022777"/>
    </source>
</evidence>
<proteinExistence type="predicted"/>
<dbReference type="SUPFAM" id="SSF55326">
    <property type="entry name" value="PurM N-terminal domain-like"/>
    <property type="match status" value="1"/>
</dbReference>
<keyword evidence="3" id="KW-0418">Kinase</keyword>
<evidence type="ECO:0000256" key="1">
    <source>
        <dbReference type="ARBA" id="ARBA00022679"/>
    </source>
</evidence>
<keyword evidence="4" id="KW-0067">ATP-binding</keyword>
<keyword evidence="2" id="KW-0547">Nucleotide-binding</keyword>
<dbReference type="EMBL" id="LAZR01003428">
    <property type="protein sequence ID" value="KKN18422.1"/>
    <property type="molecule type" value="Genomic_DNA"/>
</dbReference>
<organism evidence="8">
    <name type="scientific">marine sediment metagenome</name>
    <dbReference type="NCBI Taxonomy" id="412755"/>
    <lineage>
        <taxon>unclassified sequences</taxon>
        <taxon>metagenomes</taxon>
        <taxon>ecological metagenomes</taxon>
    </lineage>
</organism>
<sequence>MSGAGLKADIEDSAIIPVPNSDLVMVKNIDIFTPIIDEPETMGEIAACNVTNDVFALNVLDISGMLVFLGIKPGMPIHISEGLLRGIKHFMEDKIQSKVLGGHTIYSEWPLIGGEASGFVEKNKIIKKNFVKQGDKIILTKPIGNQAIMAAYRLRKNKPHLLENYSVSEIDSSIKFAVNLMTTSLRDVVRTIHSYQDVSFIHSMTDVSGFGLAGHLKEILQNSQLSAVIEKVPIIKLTKELSYDFGYKFDECEMPETAGGMLLSVDDEFAEEFSERLAKEFGVSNWNVGTIDNIKKPKYIRISKNIEYIEITKI</sequence>
<evidence type="ECO:0000259" key="7">
    <source>
        <dbReference type="Pfam" id="PF02769"/>
    </source>
</evidence>
<dbReference type="InterPro" id="IPR016188">
    <property type="entry name" value="PurM-like_N"/>
</dbReference>
<name>A0A0F9P229_9ZZZZ</name>
<evidence type="ECO:0000256" key="5">
    <source>
        <dbReference type="ARBA" id="ARBA00023266"/>
    </source>
</evidence>
<dbReference type="SUPFAM" id="SSF56042">
    <property type="entry name" value="PurM C-terminal domain-like"/>
    <property type="match status" value="1"/>
</dbReference>
<dbReference type="NCBIfam" id="TIGR00476">
    <property type="entry name" value="selD"/>
    <property type="match status" value="1"/>
</dbReference>
<reference evidence="8" key="1">
    <citation type="journal article" date="2015" name="Nature">
        <title>Complex archaea that bridge the gap between prokaryotes and eukaryotes.</title>
        <authorList>
            <person name="Spang A."/>
            <person name="Saw J.H."/>
            <person name="Jorgensen S.L."/>
            <person name="Zaremba-Niedzwiedzka K."/>
            <person name="Martijn J."/>
            <person name="Lind A.E."/>
            <person name="van Eijk R."/>
            <person name="Schleper C."/>
            <person name="Guy L."/>
            <person name="Ettema T.J."/>
        </authorList>
    </citation>
    <scope>NUCLEOTIDE SEQUENCE</scope>
</reference>
<dbReference type="GO" id="GO:0005737">
    <property type="term" value="C:cytoplasm"/>
    <property type="evidence" value="ECO:0007669"/>
    <property type="project" value="TreeGrafter"/>
</dbReference>
<dbReference type="Gene3D" id="3.90.650.10">
    <property type="entry name" value="PurM-like C-terminal domain"/>
    <property type="match status" value="1"/>
</dbReference>
<accession>A0A0F9P229</accession>